<evidence type="ECO:0000256" key="6">
    <source>
        <dbReference type="SAM" id="MobiDB-lite"/>
    </source>
</evidence>
<dbReference type="InterPro" id="IPR038900">
    <property type="entry name" value="TMC"/>
</dbReference>
<evidence type="ECO:0000256" key="4">
    <source>
        <dbReference type="ARBA" id="ARBA00022989"/>
    </source>
</evidence>
<dbReference type="GO" id="GO:0008381">
    <property type="term" value="F:mechanosensitive monoatomic ion channel activity"/>
    <property type="evidence" value="ECO:0007669"/>
    <property type="project" value="TreeGrafter"/>
</dbReference>
<comment type="subcellular location">
    <subcellularLocation>
        <location evidence="1">Membrane</location>
        <topology evidence="1">Multi-pass membrane protein</topology>
    </subcellularLocation>
</comment>
<evidence type="ECO:0000313" key="9">
    <source>
        <dbReference type="EMBL" id="CAF3643455.1"/>
    </source>
</evidence>
<feature type="domain" description="TMC" evidence="8">
    <location>
        <begin position="520"/>
        <end position="639"/>
    </location>
</feature>
<dbReference type="PANTHER" id="PTHR23302">
    <property type="entry name" value="TRANSMEMBRANE CHANNEL-RELATED"/>
    <property type="match status" value="1"/>
</dbReference>
<dbReference type="EMBL" id="CAJOBS010000727">
    <property type="protein sequence ID" value="CAF4632604.1"/>
    <property type="molecule type" value="Genomic_DNA"/>
</dbReference>
<keyword evidence="3 7" id="KW-0812">Transmembrane</keyword>
<feature type="transmembrane region" description="Helical" evidence="7">
    <location>
        <begin position="659"/>
        <end position="678"/>
    </location>
</feature>
<dbReference type="Pfam" id="PF07810">
    <property type="entry name" value="TMC"/>
    <property type="match status" value="1"/>
</dbReference>
<feature type="transmembrane region" description="Helical" evidence="7">
    <location>
        <begin position="616"/>
        <end position="639"/>
    </location>
</feature>
<dbReference type="PANTHER" id="PTHR23302:SF24">
    <property type="entry name" value="TMC DOMAIN-CONTAINING PROTEIN"/>
    <property type="match status" value="1"/>
</dbReference>
<feature type="transmembrane region" description="Helical" evidence="7">
    <location>
        <begin position="474"/>
        <end position="493"/>
    </location>
</feature>
<keyword evidence="4 7" id="KW-1133">Transmembrane helix</keyword>
<dbReference type="Proteomes" id="UP000663838">
    <property type="component" value="Unassembled WGS sequence"/>
</dbReference>
<organism evidence="10 11">
    <name type="scientific">Rotaria socialis</name>
    <dbReference type="NCBI Taxonomy" id="392032"/>
    <lineage>
        <taxon>Eukaryota</taxon>
        <taxon>Metazoa</taxon>
        <taxon>Spiralia</taxon>
        <taxon>Gnathifera</taxon>
        <taxon>Rotifera</taxon>
        <taxon>Eurotatoria</taxon>
        <taxon>Bdelloidea</taxon>
        <taxon>Philodinida</taxon>
        <taxon>Philodinidae</taxon>
        <taxon>Rotaria</taxon>
    </lineage>
</organism>
<keyword evidence="5 7" id="KW-0472">Membrane</keyword>
<proteinExistence type="inferred from homology"/>
<dbReference type="GO" id="GO:0005886">
    <property type="term" value="C:plasma membrane"/>
    <property type="evidence" value="ECO:0007669"/>
    <property type="project" value="InterPro"/>
</dbReference>
<reference evidence="10" key="1">
    <citation type="submission" date="2021-02" db="EMBL/GenBank/DDBJ databases">
        <authorList>
            <person name="Nowell W R."/>
        </authorList>
    </citation>
    <scope>NUCLEOTIDE SEQUENCE</scope>
</reference>
<evidence type="ECO:0000256" key="2">
    <source>
        <dbReference type="ARBA" id="ARBA00006510"/>
    </source>
</evidence>
<sequence length="780" mass="89590">MTSSESEGRKKRHRQRRQGLQRQRSEEIETIDLADVPSIANSNNSQFIVIPTPVEESEISDTSPLLEIIKRKKRKEWAKVVAPVDGRAIDRKTESVLTQLSKLFSKIPSPIGFLLDFIEHRNGYTIRSYFQFVVWLFYLNIFTFILCFTCIIMPTLIYPKPTDFSIYAMDQYYQINNISKSNESLGQCTLNDPRCIILNTPLLSQKNESNDTCLNDSFTAGSCCSLHAEAFFVNSSSEGESDWRKFLSDLIDGTGFFTLNRMYIGYYRNLTKSGGENSYFQTYNMGLAVFLTIFACLLITGIIIIRKYGDGMKTSYVQSETFQNNIFQYVFARWDYSINNKIVVSRHEQRFKTEIKNILLECNDKVNFKFDRAVDKIWFQIQRIGLWIITLIMFAGAVAAIYFTNRFAFQERAKKEINNGASQTNRLAEMAIEYLPSAVVSVINLVSQLIFAFMKDFKLYTRTTSVRHYLTRVILMRLVLLFTFVFIIILQITCNTNECGMQSELVGCDEIKGQETFIHCWETLIGQVIYRLVITDTVVMLVIHLVVDPLRSLLTCCCASKTEVMKNEDEATIDTTQEPPTRCFLCQSMEFELEDYVLDLTYTQALCWHGLLFCPFLPLVAAFKNVVIFIVKLLSLALFRKRSGLELSPARACHMFTSVLLFSFVWALLPVSFLATSLRPSRGCGPFRLYSHEPDFYIYYSIRNIITQIKNEVLTNIILKISSAVVIIPLVLILILLSCILSIRRNSYRAASIELYKLLHSSHKTHQLAVKTTLTTTTEL</sequence>
<evidence type="ECO:0000256" key="1">
    <source>
        <dbReference type="ARBA" id="ARBA00004141"/>
    </source>
</evidence>
<evidence type="ECO:0000313" key="11">
    <source>
        <dbReference type="Proteomes" id="UP000663838"/>
    </source>
</evidence>
<comment type="caution">
    <text evidence="10">The sequence shown here is derived from an EMBL/GenBank/DDBJ whole genome shotgun (WGS) entry which is preliminary data.</text>
</comment>
<feature type="transmembrane region" description="Helical" evidence="7">
    <location>
        <begin position="384"/>
        <end position="403"/>
    </location>
</feature>
<dbReference type="Proteomes" id="UP000663865">
    <property type="component" value="Unassembled WGS sequence"/>
</dbReference>
<dbReference type="InterPro" id="IPR012496">
    <property type="entry name" value="TMC_dom"/>
</dbReference>
<gene>
    <name evidence="9" type="ORF">KIK155_LOCUS23062</name>
    <name evidence="10" type="ORF">TOA249_LOCUS12703</name>
</gene>
<comment type="similarity">
    <text evidence="2">Belongs to the TMC family.</text>
</comment>
<evidence type="ECO:0000256" key="7">
    <source>
        <dbReference type="SAM" id="Phobius"/>
    </source>
</evidence>
<name>A0A821E7J3_9BILA</name>
<feature type="region of interest" description="Disordered" evidence="6">
    <location>
        <begin position="1"/>
        <end position="26"/>
    </location>
</feature>
<evidence type="ECO:0000256" key="3">
    <source>
        <dbReference type="ARBA" id="ARBA00022692"/>
    </source>
</evidence>
<protein>
    <recommendedName>
        <fullName evidence="8">TMC domain-containing protein</fullName>
    </recommendedName>
</protein>
<feature type="transmembrane region" description="Helical" evidence="7">
    <location>
        <begin position="285"/>
        <end position="305"/>
    </location>
</feature>
<feature type="transmembrane region" description="Helical" evidence="7">
    <location>
        <begin position="717"/>
        <end position="743"/>
    </location>
</feature>
<evidence type="ECO:0000256" key="5">
    <source>
        <dbReference type="ARBA" id="ARBA00023136"/>
    </source>
</evidence>
<evidence type="ECO:0000313" key="10">
    <source>
        <dbReference type="EMBL" id="CAF4632604.1"/>
    </source>
</evidence>
<accession>A0A821E7J3</accession>
<dbReference type="EMBL" id="CAJNYV010004094">
    <property type="protein sequence ID" value="CAF3643455.1"/>
    <property type="molecule type" value="Genomic_DNA"/>
</dbReference>
<dbReference type="AlphaFoldDB" id="A0A821E7J3"/>
<evidence type="ECO:0000259" key="8">
    <source>
        <dbReference type="Pfam" id="PF07810"/>
    </source>
</evidence>
<feature type="transmembrane region" description="Helical" evidence="7">
    <location>
        <begin position="132"/>
        <end position="157"/>
    </location>
</feature>
<feature type="transmembrane region" description="Helical" evidence="7">
    <location>
        <begin position="434"/>
        <end position="453"/>
    </location>
</feature>
<feature type="compositionally biased region" description="Basic residues" evidence="6">
    <location>
        <begin position="9"/>
        <end position="19"/>
    </location>
</feature>